<dbReference type="InterPro" id="IPR003593">
    <property type="entry name" value="AAA+_ATPase"/>
</dbReference>
<comment type="subcellular location">
    <subcellularLocation>
        <location evidence="1">Cell membrane</location>
        <topology evidence="1">Peripheral membrane protein</topology>
    </subcellularLocation>
</comment>
<sequence>MAVSMRGITKRFAGGVVANDGVDLDVAPGEVHALLGENGAGKSTLSNVLTGLYRQDEGTVSLFGKPVSFSSPKDAIAAGVAMVHQHFRLVTKFTVAENFLLGSGGSFDAKNAAERITALGKEYGLEVDPNANVWELSVGEQQRVEILKALDRRAKILILDEPTAVLTPQEADALFATMRRMTEDGRSVIFISHKLHEVMKVSDRVTTLRDGRTVGTVVTKDVTSADLARQMVGRSVVFSEDDVEDRPEVDPSRLVLDVLGLSAVGVRPQSSPKSVDLQVKAGEIVAICGVSGNGQRELAASIYGLLKRTSGTVKVNGVESKQKGPRESTALGLAFIPEDRLKTGLSASLPIKSNLALKGYRFAPMSSGPFLKHKVIKANAEEKVKRYGIKCPGIDTPTRVLSGGNVQKVLLAREIGANPHILIASTPTRGLDVGAIETVRSLLMEAARNGTGVLLITEDLDEAMALAHRLVVMFEGRIAGEFHRGDFNIEKIGLLMGGHSGEDGAA</sequence>
<dbReference type="CDD" id="cd03215">
    <property type="entry name" value="ABC_Carb_Monos_II"/>
    <property type="match status" value="1"/>
</dbReference>
<evidence type="ECO:0000313" key="11">
    <source>
        <dbReference type="Proteomes" id="UP000291933"/>
    </source>
</evidence>
<keyword evidence="11" id="KW-1185">Reference proteome</keyword>
<gene>
    <name evidence="10" type="ORF">ET996_00745</name>
</gene>
<evidence type="ECO:0000256" key="7">
    <source>
        <dbReference type="ARBA" id="ARBA00022967"/>
    </source>
</evidence>
<dbReference type="AlphaFoldDB" id="A0A4Q9KPC4"/>
<dbReference type="Proteomes" id="UP000291933">
    <property type="component" value="Unassembled WGS sequence"/>
</dbReference>
<dbReference type="PANTHER" id="PTHR43790">
    <property type="entry name" value="CARBOHYDRATE TRANSPORT ATP-BINDING PROTEIN MG119-RELATED"/>
    <property type="match status" value="1"/>
</dbReference>
<dbReference type="InterPro" id="IPR017871">
    <property type="entry name" value="ABC_transporter-like_CS"/>
</dbReference>
<dbReference type="InterPro" id="IPR027417">
    <property type="entry name" value="P-loop_NTPase"/>
</dbReference>
<keyword evidence="6 10" id="KW-0067">ATP-binding</keyword>
<dbReference type="PROSITE" id="PS00211">
    <property type="entry name" value="ABC_TRANSPORTER_1"/>
    <property type="match status" value="1"/>
</dbReference>
<dbReference type="Pfam" id="PF00005">
    <property type="entry name" value="ABC_tran"/>
    <property type="match status" value="2"/>
</dbReference>
<dbReference type="GO" id="GO:0016887">
    <property type="term" value="F:ATP hydrolysis activity"/>
    <property type="evidence" value="ECO:0007669"/>
    <property type="project" value="InterPro"/>
</dbReference>
<keyword evidence="5" id="KW-0547">Nucleotide-binding</keyword>
<keyword evidence="8" id="KW-0472">Membrane</keyword>
<keyword evidence="2" id="KW-0813">Transport</keyword>
<keyword evidence="7" id="KW-1278">Translocase</keyword>
<dbReference type="InterPro" id="IPR003439">
    <property type="entry name" value="ABC_transporter-like_ATP-bd"/>
</dbReference>
<dbReference type="GO" id="GO:0005886">
    <property type="term" value="C:plasma membrane"/>
    <property type="evidence" value="ECO:0007669"/>
    <property type="project" value="UniProtKB-SubCell"/>
</dbReference>
<reference evidence="10 11" key="1">
    <citation type="submission" date="2019-01" db="EMBL/GenBank/DDBJ databases">
        <title>Lactibacter flavus gen. nov., sp. nov., a novel bacterium of the family Propionibacteriaceae isolated from raw milk and dairy products.</title>
        <authorList>
            <person name="Huptas C."/>
            <person name="Wenning M."/>
            <person name="Breitenwieser F."/>
            <person name="Doll E."/>
            <person name="Von Neubeck M."/>
            <person name="Busse H.-J."/>
            <person name="Scherer S."/>
        </authorList>
    </citation>
    <scope>NUCLEOTIDE SEQUENCE [LARGE SCALE GENOMIC DNA]</scope>
    <source>
        <strain evidence="10 11">DSM 22130</strain>
    </source>
</reference>
<dbReference type="SMART" id="SM00382">
    <property type="entry name" value="AAA"/>
    <property type="match status" value="2"/>
</dbReference>
<evidence type="ECO:0000256" key="6">
    <source>
        <dbReference type="ARBA" id="ARBA00022840"/>
    </source>
</evidence>
<keyword evidence="4" id="KW-0677">Repeat</keyword>
<evidence type="ECO:0000256" key="5">
    <source>
        <dbReference type="ARBA" id="ARBA00022741"/>
    </source>
</evidence>
<protein>
    <submittedName>
        <fullName evidence="10">ABC transporter ATP-binding protein</fullName>
    </submittedName>
</protein>
<dbReference type="FunFam" id="3.40.50.300:FF:000127">
    <property type="entry name" value="Ribose import ATP-binding protein RbsA"/>
    <property type="match status" value="1"/>
</dbReference>
<comment type="caution">
    <text evidence="10">The sequence shown here is derived from an EMBL/GenBank/DDBJ whole genome shotgun (WGS) entry which is preliminary data.</text>
</comment>
<dbReference type="PANTHER" id="PTHR43790:SF4">
    <property type="entry name" value="GUANOSINE IMPORT ATP-BINDING PROTEIN NUPO"/>
    <property type="match status" value="1"/>
</dbReference>
<evidence type="ECO:0000256" key="4">
    <source>
        <dbReference type="ARBA" id="ARBA00022737"/>
    </source>
</evidence>
<dbReference type="PROSITE" id="PS50893">
    <property type="entry name" value="ABC_TRANSPORTER_2"/>
    <property type="match status" value="2"/>
</dbReference>
<evidence type="ECO:0000256" key="1">
    <source>
        <dbReference type="ARBA" id="ARBA00004202"/>
    </source>
</evidence>
<dbReference type="InterPro" id="IPR050107">
    <property type="entry name" value="ABC_carbohydrate_import_ATPase"/>
</dbReference>
<proteinExistence type="predicted"/>
<keyword evidence="3" id="KW-1003">Cell membrane</keyword>
<evidence type="ECO:0000313" key="10">
    <source>
        <dbReference type="EMBL" id="TBT96443.1"/>
    </source>
</evidence>
<dbReference type="EMBL" id="SDMR01000001">
    <property type="protein sequence ID" value="TBT96443.1"/>
    <property type="molecule type" value="Genomic_DNA"/>
</dbReference>
<name>A0A4Q9KPC4_PROTD</name>
<accession>A0A4Q9KPC4</accession>
<dbReference type="GO" id="GO:0005524">
    <property type="term" value="F:ATP binding"/>
    <property type="evidence" value="ECO:0007669"/>
    <property type="project" value="UniProtKB-KW"/>
</dbReference>
<dbReference type="CDD" id="cd03216">
    <property type="entry name" value="ABC_Carb_Monos_I"/>
    <property type="match status" value="1"/>
</dbReference>
<feature type="domain" description="ABC transporter" evidence="9">
    <location>
        <begin position="256"/>
        <end position="500"/>
    </location>
</feature>
<evidence type="ECO:0000259" key="9">
    <source>
        <dbReference type="PROSITE" id="PS50893"/>
    </source>
</evidence>
<evidence type="ECO:0000256" key="3">
    <source>
        <dbReference type="ARBA" id="ARBA00022475"/>
    </source>
</evidence>
<feature type="domain" description="ABC transporter" evidence="9">
    <location>
        <begin position="3"/>
        <end position="235"/>
    </location>
</feature>
<evidence type="ECO:0000256" key="2">
    <source>
        <dbReference type="ARBA" id="ARBA00022448"/>
    </source>
</evidence>
<organism evidence="10 11">
    <name type="scientific">Propioniciclava tarda</name>
    <dbReference type="NCBI Taxonomy" id="433330"/>
    <lineage>
        <taxon>Bacteria</taxon>
        <taxon>Bacillati</taxon>
        <taxon>Actinomycetota</taxon>
        <taxon>Actinomycetes</taxon>
        <taxon>Propionibacteriales</taxon>
        <taxon>Propionibacteriaceae</taxon>
        <taxon>Propioniciclava</taxon>
    </lineage>
</organism>
<dbReference type="Gene3D" id="3.40.50.300">
    <property type="entry name" value="P-loop containing nucleotide triphosphate hydrolases"/>
    <property type="match status" value="2"/>
</dbReference>
<evidence type="ECO:0000256" key="8">
    <source>
        <dbReference type="ARBA" id="ARBA00023136"/>
    </source>
</evidence>
<dbReference type="OrthoDB" id="3648693at2"/>
<dbReference type="SUPFAM" id="SSF52540">
    <property type="entry name" value="P-loop containing nucleoside triphosphate hydrolases"/>
    <property type="match status" value="2"/>
</dbReference>